<evidence type="ECO:0000256" key="9">
    <source>
        <dbReference type="ARBA" id="ARBA00023118"/>
    </source>
</evidence>
<dbReference type="EC" id="3.1.-.-" evidence="13"/>
<sequence>MCDIIAKKRKDGAIQSLDQHTFAVIEEALNLIDASEIEFISKEVSWSKSKIKDLIFFCSYFHDIGKATEEFKATIENDSKSCHSLYSSSLFSKVQDFEFSEEFGVNMLMLSILTHHSVFKENSSFKAAANDKKFNFKFLPYAEIFFYKYKEAYEKYMDAACNYKLKYEELDLNELGKKIRYIYEDVKYIENKEKYKSLRLLYSYVLGIVNLSDWIASAKFNGSMTKINFDYLISKNELCSKFAKSIQIDVFNPKHFQEKLSNYKGSVLVEIPTGEGKTEGSLLWAVNNLKNKFSKIIYTLPTQTTSNKLYERTRDVFGENTGLIHSSSKIYLEKKYEVENGKVDDKFESDILFSATFNKGATVSTIDSLLKYFLNIGRYNIATLNFLRSVIIIDEVHSYDFKLIGFIKRFLEICEHYKVSVCLMSASIPNQIKKLLGINNMSVISESSLFNKKANYIYKVENSLDNDFDNIISKFNEKKNILIVRNNIKRSVETFKVLKNKGVENIILYNSQFKKKDRVKKENEIYNKLKNKEHFILVATQVVEISLDIDFDVMFTDNAPIDSLIQRFGRVNRKKKEDRLGEIFIYRDTDIKPYYIRMLELTFDAVEEGLFPLGKYTEWLNKVYDKLFNDKVIIDELQSKFVEGYGKFDSIMKELYGIEQSEDIYNLRDIEFPKKDFILQDDYDKKDFKYENTVSLPAYLGEEKSGHLIRDEFVKNYYDILNFEYDYEVGVKIDNLFPGES</sequence>
<accession>A0A166SP02</accession>
<dbReference type="InterPro" id="IPR001650">
    <property type="entry name" value="Helicase_C-like"/>
</dbReference>
<feature type="domain" description="HD Cas3-type" evidence="12">
    <location>
        <begin position="10"/>
        <end position="215"/>
    </location>
</feature>
<evidence type="ECO:0000313" key="13">
    <source>
        <dbReference type="EMBL" id="OAA92590.1"/>
    </source>
</evidence>
<evidence type="ECO:0000259" key="11">
    <source>
        <dbReference type="PROSITE" id="PS51192"/>
    </source>
</evidence>
<dbReference type="InterPro" id="IPR014001">
    <property type="entry name" value="Helicase_ATP-bd"/>
</dbReference>
<dbReference type="CDD" id="cd09641">
    <property type="entry name" value="Cas3''_I"/>
    <property type="match status" value="1"/>
</dbReference>
<evidence type="ECO:0000256" key="8">
    <source>
        <dbReference type="ARBA" id="ARBA00022840"/>
    </source>
</evidence>
<dbReference type="GO" id="GO:0005829">
    <property type="term" value="C:cytosol"/>
    <property type="evidence" value="ECO:0007669"/>
    <property type="project" value="TreeGrafter"/>
</dbReference>
<dbReference type="InterPro" id="IPR054712">
    <property type="entry name" value="Cas3-like_dom"/>
</dbReference>
<dbReference type="InterPro" id="IPR038257">
    <property type="entry name" value="CRISPR-assoc_Cas3_HD_sf"/>
</dbReference>
<evidence type="ECO:0000256" key="10">
    <source>
        <dbReference type="ARBA" id="ARBA00038437"/>
    </source>
</evidence>
<keyword evidence="7 13" id="KW-0347">Helicase</keyword>
<dbReference type="PROSITE" id="PS51192">
    <property type="entry name" value="HELICASE_ATP_BIND_1"/>
    <property type="match status" value="1"/>
</dbReference>
<comment type="similarity">
    <text evidence="1">In the N-terminal section; belongs to the CRISPR-associated nuclease Cas3-HD family.</text>
</comment>
<dbReference type="Gene3D" id="3.40.50.300">
    <property type="entry name" value="P-loop containing nucleotide triphosphate hydrolases"/>
    <property type="match status" value="2"/>
</dbReference>
<protein>
    <submittedName>
        <fullName evidence="13">CRISPR-associated endonuclease/helicase Cas3</fullName>
        <ecNumber evidence="13">3.1.-.-</ecNumber>
        <ecNumber evidence="14">3.6.4.-</ecNumber>
    </submittedName>
</protein>
<dbReference type="EC" id="3.6.4.-" evidence="14"/>
<gene>
    <name evidence="13" type="primary">ygcB</name>
    <name evidence="14" type="ORF">CLCOS_34390</name>
    <name evidence="13" type="ORF">WX73_00886</name>
</gene>
<dbReference type="EMBL" id="LROR01000070">
    <property type="protein sequence ID" value="OBR91519.1"/>
    <property type="molecule type" value="Genomic_DNA"/>
</dbReference>
<evidence type="ECO:0000313" key="15">
    <source>
        <dbReference type="Proteomes" id="UP000077384"/>
    </source>
</evidence>
<dbReference type="PATRIC" id="fig|1705578.3.peg.1271"/>
<dbReference type="GO" id="GO:0016787">
    <property type="term" value="F:hydrolase activity"/>
    <property type="evidence" value="ECO:0007669"/>
    <property type="project" value="UniProtKB-KW"/>
</dbReference>
<evidence type="ECO:0000256" key="4">
    <source>
        <dbReference type="ARBA" id="ARBA00022723"/>
    </source>
</evidence>
<evidence type="ECO:0000256" key="2">
    <source>
        <dbReference type="ARBA" id="ARBA00009046"/>
    </source>
</evidence>
<feature type="domain" description="Helicase ATP-binding" evidence="11">
    <location>
        <begin position="258"/>
        <end position="446"/>
    </location>
</feature>
<dbReference type="PANTHER" id="PTHR47959:SF16">
    <property type="entry name" value="CRISPR-ASSOCIATED NUCLEASE_HELICASE CAS3-RELATED"/>
    <property type="match status" value="1"/>
</dbReference>
<keyword evidence="6 13" id="KW-0378">Hydrolase</keyword>
<dbReference type="RefSeq" id="WP_063601507.1">
    <property type="nucleotide sequence ID" value="NZ_LITQ01000019.1"/>
</dbReference>
<dbReference type="Proteomes" id="UP000077384">
    <property type="component" value="Unassembled WGS sequence"/>
</dbReference>
<evidence type="ECO:0000313" key="16">
    <source>
        <dbReference type="Proteomes" id="UP000093694"/>
    </source>
</evidence>
<dbReference type="EMBL" id="LITQ01000019">
    <property type="protein sequence ID" value="OAA92590.1"/>
    <property type="molecule type" value="Genomic_DNA"/>
</dbReference>
<evidence type="ECO:0000259" key="12">
    <source>
        <dbReference type="PROSITE" id="PS51643"/>
    </source>
</evidence>
<dbReference type="Proteomes" id="UP000093694">
    <property type="component" value="Unassembled WGS sequence"/>
</dbReference>
<proteinExistence type="inferred from homology"/>
<dbReference type="InterPro" id="IPR006483">
    <property type="entry name" value="CRISPR-assoc_Cas3_HD"/>
</dbReference>
<dbReference type="AlphaFoldDB" id="A0A166SP02"/>
<dbReference type="GO" id="GO:0004519">
    <property type="term" value="F:endonuclease activity"/>
    <property type="evidence" value="ECO:0007669"/>
    <property type="project" value="UniProtKB-KW"/>
</dbReference>
<dbReference type="Gene3D" id="1.10.3210.30">
    <property type="match status" value="1"/>
</dbReference>
<evidence type="ECO:0000256" key="3">
    <source>
        <dbReference type="ARBA" id="ARBA00022722"/>
    </source>
</evidence>
<dbReference type="InterPro" id="IPR011545">
    <property type="entry name" value="DEAD/DEAH_box_helicase_dom"/>
</dbReference>
<evidence type="ECO:0000313" key="14">
    <source>
        <dbReference type="EMBL" id="OBR91519.1"/>
    </source>
</evidence>
<evidence type="ECO:0000256" key="6">
    <source>
        <dbReference type="ARBA" id="ARBA00022801"/>
    </source>
</evidence>
<dbReference type="Pfam" id="PF00270">
    <property type="entry name" value="DEAD"/>
    <property type="match status" value="1"/>
</dbReference>
<keyword evidence="3" id="KW-0540">Nuclease</keyword>
<dbReference type="InterPro" id="IPR006474">
    <property type="entry name" value="Helicase_Cas3_CRISPR-ass_core"/>
</dbReference>
<keyword evidence="9" id="KW-0051">Antiviral defense</keyword>
<evidence type="ECO:0000256" key="5">
    <source>
        <dbReference type="ARBA" id="ARBA00022741"/>
    </source>
</evidence>
<reference evidence="13 15" key="1">
    <citation type="journal article" date="2015" name="Biotechnol. Bioeng.">
        <title>Genome sequence and phenotypic characterization of Caulobacter segnis.</title>
        <authorList>
            <person name="Patel S."/>
            <person name="Fletcher B."/>
            <person name="Scott D.C."/>
            <person name="Ely B."/>
        </authorList>
    </citation>
    <scope>NUCLEOTIDE SEQUENCE [LARGE SCALE GENOMIC DNA]</scope>
    <source>
        <strain evidence="13 15">PS02</strain>
    </source>
</reference>
<dbReference type="Pfam" id="PF22590">
    <property type="entry name" value="Cas3-like_C_2"/>
    <property type="match status" value="1"/>
</dbReference>
<dbReference type="Pfam" id="PF18019">
    <property type="entry name" value="Cas3_HD"/>
    <property type="match status" value="1"/>
</dbReference>
<name>A0A166SP02_9CLOT</name>
<dbReference type="NCBIfam" id="TIGR01596">
    <property type="entry name" value="cas3_HD"/>
    <property type="match status" value="1"/>
</dbReference>
<dbReference type="GO" id="GO:0003676">
    <property type="term" value="F:nucleic acid binding"/>
    <property type="evidence" value="ECO:0007669"/>
    <property type="project" value="InterPro"/>
</dbReference>
<keyword evidence="16" id="KW-1185">Reference proteome</keyword>
<keyword evidence="8" id="KW-0067">ATP-binding</keyword>
<comment type="caution">
    <text evidence="13">The sequence shown here is derived from an EMBL/GenBank/DDBJ whole genome shotgun (WGS) entry which is preliminary data.</text>
</comment>
<comment type="similarity">
    <text evidence="2">In the central section; belongs to the CRISPR-associated helicase Cas3 family.</text>
</comment>
<dbReference type="SMART" id="SM00487">
    <property type="entry name" value="DEXDc"/>
    <property type="match status" value="1"/>
</dbReference>
<dbReference type="GO" id="GO:0051607">
    <property type="term" value="P:defense response to virus"/>
    <property type="evidence" value="ECO:0007669"/>
    <property type="project" value="UniProtKB-KW"/>
</dbReference>
<dbReference type="GO" id="GO:0005524">
    <property type="term" value="F:ATP binding"/>
    <property type="evidence" value="ECO:0007669"/>
    <property type="project" value="UniProtKB-KW"/>
</dbReference>
<keyword evidence="13" id="KW-0255">Endonuclease</keyword>
<dbReference type="GO" id="GO:0046872">
    <property type="term" value="F:metal ion binding"/>
    <property type="evidence" value="ECO:0007669"/>
    <property type="project" value="UniProtKB-KW"/>
</dbReference>
<keyword evidence="4" id="KW-0479">Metal-binding</keyword>
<dbReference type="GO" id="GO:0003724">
    <property type="term" value="F:RNA helicase activity"/>
    <property type="evidence" value="ECO:0007669"/>
    <property type="project" value="TreeGrafter"/>
</dbReference>
<organism evidence="13 15">
    <name type="scientific">Clostridium coskatii</name>
    <dbReference type="NCBI Taxonomy" id="1705578"/>
    <lineage>
        <taxon>Bacteria</taxon>
        <taxon>Bacillati</taxon>
        <taxon>Bacillota</taxon>
        <taxon>Clostridia</taxon>
        <taxon>Eubacteriales</taxon>
        <taxon>Clostridiaceae</taxon>
        <taxon>Clostridium</taxon>
    </lineage>
</organism>
<dbReference type="InterPro" id="IPR050079">
    <property type="entry name" value="DEAD_box_RNA_helicase"/>
</dbReference>
<dbReference type="NCBIfam" id="TIGR01587">
    <property type="entry name" value="cas3_core"/>
    <property type="match status" value="1"/>
</dbReference>
<dbReference type="InterPro" id="IPR027417">
    <property type="entry name" value="P-loop_NTPase"/>
</dbReference>
<dbReference type="SMART" id="SM00490">
    <property type="entry name" value="HELICc"/>
    <property type="match status" value="1"/>
</dbReference>
<dbReference type="PANTHER" id="PTHR47959">
    <property type="entry name" value="ATP-DEPENDENT RNA HELICASE RHLE-RELATED"/>
    <property type="match status" value="1"/>
</dbReference>
<reference evidence="14 16" key="2">
    <citation type="journal article" date="2016" name="Front. Microbiol.">
        <title>Industrial Acetogenic Biocatalysts: A Comparative Metabolic and Genomic Analysis.</title>
        <authorList>
            <person name="Bengelsdorf F."/>
            <person name="Poehlein A."/>
            <person name="Sonja S."/>
            <person name="Erz C."/>
            <person name="Hummel T."/>
            <person name="Hoffmeister S."/>
            <person name="Daniel R."/>
            <person name="Durre P."/>
        </authorList>
    </citation>
    <scope>NUCLEOTIDE SEQUENCE [LARGE SCALE GENOMIC DNA]</scope>
    <source>
        <strain evidence="14 16">PTA-10522</strain>
    </source>
</reference>
<evidence type="ECO:0000256" key="7">
    <source>
        <dbReference type="ARBA" id="ARBA00022806"/>
    </source>
</evidence>
<dbReference type="SUPFAM" id="SSF52540">
    <property type="entry name" value="P-loop containing nucleoside triphosphate hydrolases"/>
    <property type="match status" value="1"/>
</dbReference>
<keyword evidence="5" id="KW-0547">Nucleotide-binding</keyword>
<comment type="similarity">
    <text evidence="10">Belongs to the DEAD box helicase family.</text>
</comment>
<evidence type="ECO:0000256" key="1">
    <source>
        <dbReference type="ARBA" id="ARBA00006847"/>
    </source>
</evidence>
<dbReference type="PROSITE" id="PS51643">
    <property type="entry name" value="HD_CAS3"/>
    <property type="match status" value="1"/>
</dbReference>